<sequence>MMSKKEISIIIAIVSGIIISRLLPHAPNFTAAIAGFIFGGVVLKQIKFGSLLLICYFFADLLLNNFILNPFSGTMIWFKLSSLWIYVPLILVFLLSNRFTQLESQPFKIIHMSLLSSMLFFLISNFGVWTVDTLYAKDLMGLLTCYWAAIPFFGNELAGTLFYTSLYFGIYWLSESYSKTRSVRL</sequence>
<protein>
    <submittedName>
        <fullName evidence="2">Uncharacterized protein</fullName>
    </submittedName>
</protein>
<feature type="transmembrane region" description="Helical" evidence="1">
    <location>
        <begin position="107"/>
        <end position="129"/>
    </location>
</feature>
<evidence type="ECO:0000313" key="2">
    <source>
        <dbReference type="EMBL" id="MBK9717640.1"/>
    </source>
</evidence>
<evidence type="ECO:0000313" key="3">
    <source>
        <dbReference type="Proteomes" id="UP000808349"/>
    </source>
</evidence>
<dbReference type="Proteomes" id="UP000808349">
    <property type="component" value="Unassembled WGS sequence"/>
</dbReference>
<comment type="caution">
    <text evidence="2">The sequence shown here is derived from an EMBL/GenBank/DDBJ whole genome shotgun (WGS) entry which is preliminary data.</text>
</comment>
<dbReference type="AlphaFoldDB" id="A0A9D7XEC9"/>
<feature type="transmembrane region" description="Helical" evidence="1">
    <location>
        <begin position="29"/>
        <end position="46"/>
    </location>
</feature>
<feature type="transmembrane region" description="Helical" evidence="1">
    <location>
        <begin position="149"/>
        <end position="174"/>
    </location>
</feature>
<feature type="transmembrane region" description="Helical" evidence="1">
    <location>
        <begin position="7"/>
        <end position="23"/>
    </location>
</feature>
<feature type="transmembrane region" description="Helical" evidence="1">
    <location>
        <begin position="51"/>
        <end position="68"/>
    </location>
</feature>
<proteinExistence type="predicted"/>
<name>A0A9D7XEC9_9BACT</name>
<keyword evidence="1" id="KW-0472">Membrane</keyword>
<reference evidence="2 3" key="1">
    <citation type="submission" date="2020-10" db="EMBL/GenBank/DDBJ databases">
        <title>Connecting structure to function with the recovery of over 1000 high-quality activated sludge metagenome-assembled genomes encoding full-length rRNA genes using long-read sequencing.</title>
        <authorList>
            <person name="Singleton C.M."/>
            <person name="Petriglieri F."/>
            <person name="Kristensen J.M."/>
            <person name="Kirkegaard R.H."/>
            <person name="Michaelsen T.Y."/>
            <person name="Andersen M.H."/>
            <person name="Karst S.M."/>
            <person name="Dueholm M.S."/>
            <person name="Nielsen P.H."/>
            <person name="Albertsen M."/>
        </authorList>
    </citation>
    <scope>NUCLEOTIDE SEQUENCE [LARGE SCALE GENOMIC DNA]</scope>
    <source>
        <strain evidence="2">Ribe_18-Q3-R11-54_BAT3C.373</strain>
    </source>
</reference>
<keyword evidence="1" id="KW-1133">Transmembrane helix</keyword>
<dbReference type="EMBL" id="JADKFW010000005">
    <property type="protein sequence ID" value="MBK9717640.1"/>
    <property type="molecule type" value="Genomic_DNA"/>
</dbReference>
<dbReference type="InterPro" id="IPR046487">
    <property type="entry name" value="DUF6580"/>
</dbReference>
<evidence type="ECO:0000256" key="1">
    <source>
        <dbReference type="SAM" id="Phobius"/>
    </source>
</evidence>
<keyword evidence="1" id="KW-0812">Transmembrane</keyword>
<feature type="transmembrane region" description="Helical" evidence="1">
    <location>
        <begin position="74"/>
        <end position="95"/>
    </location>
</feature>
<accession>A0A9D7XEC9</accession>
<gene>
    <name evidence="2" type="ORF">IPO85_09030</name>
</gene>
<organism evidence="2 3">
    <name type="scientific">Candidatus Defluviibacterium haderslevense</name>
    <dbReference type="NCBI Taxonomy" id="2981993"/>
    <lineage>
        <taxon>Bacteria</taxon>
        <taxon>Pseudomonadati</taxon>
        <taxon>Bacteroidota</taxon>
        <taxon>Saprospiria</taxon>
        <taxon>Saprospirales</taxon>
        <taxon>Saprospiraceae</taxon>
        <taxon>Candidatus Defluviibacterium</taxon>
    </lineage>
</organism>
<dbReference type="Pfam" id="PF20221">
    <property type="entry name" value="DUF6580"/>
    <property type="match status" value="1"/>
</dbReference>